<accession>A0ABW4Q6B9</accession>
<reference evidence="3" key="1">
    <citation type="journal article" date="2019" name="Int. J. Syst. Evol. Microbiol.">
        <title>The Global Catalogue of Microorganisms (GCM) 10K type strain sequencing project: providing services to taxonomists for standard genome sequencing and annotation.</title>
        <authorList>
            <consortium name="The Broad Institute Genomics Platform"/>
            <consortium name="The Broad Institute Genome Sequencing Center for Infectious Disease"/>
            <person name="Wu L."/>
            <person name="Ma J."/>
        </authorList>
    </citation>
    <scope>NUCLEOTIDE SEQUENCE [LARGE SCALE GENOMIC DNA]</scope>
    <source>
        <strain evidence="3">JCM 11496</strain>
    </source>
</reference>
<sequence>MKDTKKDQQWLDSFTLELAHRGVSGRDIGDAKASVESHLADSGEAAEEAFGDPEAYAQALEFRATPESGIPRALLPSLLGILGLMYYLPAIGPAVQGQPVSFTGTEFALFVVLGLSMLLVVKNIFRLVKRWWILLAIWAAVVGIGVLASLLPLLLDLPELEANSAIVATVSGVLIIGAGFWTRAEIANSDNLVTPPNATQTEDTNGAVERVMVALAPWLITGGAAIFTAGAFLAA</sequence>
<feature type="transmembrane region" description="Helical" evidence="1">
    <location>
        <begin position="107"/>
        <end position="125"/>
    </location>
</feature>
<dbReference type="Proteomes" id="UP001597307">
    <property type="component" value="Unassembled WGS sequence"/>
</dbReference>
<evidence type="ECO:0000313" key="2">
    <source>
        <dbReference type="EMBL" id="MFD1846236.1"/>
    </source>
</evidence>
<feature type="transmembrane region" description="Helical" evidence="1">
    <location>
        <begin position="165"/>
        <end position="182"/>
    </location>
</feature>
<keyword evidence="3" id="KW-1185">Reference proteome</keyword>
<proteinExistence type="predicted"/>
<protein>
    <recommendedName>
        <fullName evidence="4">DUF1700 domain-containing protein</fullName>
    </recommendedName>
</protein>
<organism evidence="2 3">
    <name type="scientific">Arthrobacter flavus</name>
    <dbReference type="NCBI Taxonomy" id="95172"/>
    <lineage>
        <taxon>Bacteria</taxon>
        <taxon>Bacillati</taxon>
        <taxon>Actinomycetota</taxon>
        <taxon>Actinomycetes</taxon>
        <taxon>Micrococcales</taxon>
        <taxon>Micrococcaceae</taxon>
        <taxon>Arthrobacter</taxon>
    </lineage>
</organism>
<evidence type="ECO:0000313" key="3">
    <source>
        <dbReference type="Proteomes" id="UP001597307"/>
    </source>
</evidence>
<comment type="caution">
    <text evidence="2">The sequence shown here is derived from an EMBL/GenBank/DDBJ whole genome shotgun (WGS) entry which is preliminary data.</text>
</comment>
<keyword evidence="1" id="KW-1133">Transmembrane helix</keyword>
<dbReference type="EMBL" id="JBHUGA010000011">
    <property type="protein sequence ID" value="MFD1846236.1"/>
    <property type="molecule type" value="Genomic_DNA"/>
</dbReference>
<feature type="transmembrane region" description="Helical" evidence="1">
    <location>
        <begin position="211"/>
        <end position="234"/>
    </location>
</feature>
<gene>
    <name evidence="2" type="ORF">ACFSFX_06445</name>
</gene>
<keyword evidence="1" id="KW-0812">Transmembrane</keyword>
<dbReference type="RefSeq" id="WP_343879922.1">
    <property type="nucleotide sequence ID" value="NZ_BAAAIJ010000047.1"/>
</dbReference>
<feature type="transmembrane region" description="Helical" evidence="1">
    <location>
        <begin position="132"/>
        <end position="153"/>
    </location>
</feature>
<feature type="transmembrane region" description="Helical" evidence="1">
    <location>
        <begin position="73"/>
        <end position="95"/>
    </location>
</feature>
<evidence type="ECO:0000256" key="1">
    <source>
        <dbReference type="SAM" id="Phobius"/>
    </source>
</evidence>
<keyword evidence="1" id="KW-0472">Membrane</keyword>
<name>A0ABW4Q6B9_9MICC</name>
<evidence type="ECO:0008006" key="4">
    <source>
        <dbReference type="Google" id="ProtNLM"/>
    </source>
</evidence>